<dbReference type="GO" id="GO:0016020">
    <property type="term" value="C:membrane"/>
    <property type="evidence" value="ECO:0007669"/>
    <property type="project" value="InterPro"/>
</dbReference>
<dbReference type="EMBL" id="HG742845">
    <property type="protein sequence ID" value="CDP21390.1"/>
    <property type="molecule type" value="Genomic_DNA"/>
</dbReference>
<evidence type="ECO:0000313" key="3">
    <source>
        <dbReference type="EMBL" id="CDP21390.1"/>
    </source>
</evidence>
<evidence type="ECO:0000259" key="2">
    <source>
        <dbReference type="Pfam" id="PF00005"/>
    </source>
</evidence>
<dbReference type="OrthoDB" id="10255969at2759"/>
<dbReference type="GO" id="GO:0005319">
    <property type="term" value="F:lipid transporter activity"/>
    <property type="evidence" value="ECO:0007669"/>
    <property type="project" value="TreeGrafter"/>
</dbReference>
<dbReference type="InterPro" id="IPR027417">
    <property type="entry name" value="P-loop_NTPase"/>
</dbReference>
<dbReference type="InterPro" id="IPR026082">
    <property type="entry name" value="ABCA"/>
</dbReference>
<dbReference type="SUPFAM" id="SSF52540">
    <property type="entry name" value="P-loop containing nucleoside triphosphate hydrolases"/>
    <property type="match status" value="1"/>
</dbReference>
<reference evidence="4" key="1">
    <citation type="journal article" date="2014" name="Science">
        <title>The coffee genome provides insight into the convergent evolution of caffeine biosynthesis.</title>
        <authorList>
            <person name="Denoeud F."/>
            <person name="Carretero-Paulet L."/>
            <person name="Dereeper A."/>
            <person name="Droc G."/>
            <person name="Guyot R."/>
            <person name="Pietrella M."/>
            <person name="Zheng C."/>
            <person name="Alberti A."/>
            <person name="Anthony F."/>
            <person name="Aprea G."/>
            <person name="Aury J.M."/>
            <person name="Bento P."/>
            <person name="Bernard M."/>
            <person name="Bocs S."/>
            <person name="Campa C."/>
            <person name="Cenci A."/>
            <person name="Combes M.C."/>
            <person name="Crouzillat D."/>
            <person name="Da Silva C."/>
            <person name="Daddiego L."/>
            <person name="De Bellis F."/>
            <person name="Dussert S."/>
            <person name="Garsmeur O."/>
            <person name="Gayraud T."/>
            <person name="Guignon V."/>
            <person name="Jahn K."/>
            <person name="Jamilloux V."/>
            <person name="Joet T."/>
            <person name="Labadie K."/>
            <person name="Lan T."/>
            <person name="Leclercq J."/>
            <person name="Lepelley M."/>
            <person name="Leroy T."/>
            <person name="Li L.T."/>
            <person name="Librado P."/>
            <person name="Lopez L."/>
            <person name="Munoz A."/>
            <person name="Noel B."/>
            <person name="Pallavicini A."/>
            <person name="Perrotta G."/>
            <person name="Poncet V."/>
            <person name="Pot D."/>
            <person name="Priyono X."/>
            <person name="Rigoreau M."/>
            <person name="Rouard M."/>
            <person name="Rozas J."/>
            <person name="Tranchant-Dubreuil C."/>
            <person name="VanBuren R."/>
            <person name="Zhang Q."/>
            <person name="Andrade A.C."/>
            <person name="Argout X."/>
            <person name="Bertrand B."/>
            <person name="de Kochko A."/>
            <person name="Graziosi G."/>
            <person name="Henry R.J."/>
            <person name="Jayarama X."/>
            <person name="Ming R."/>
            <person name="Nagai C."/>
            <person name="Rounsley S."/>
            <person name="Sankoff D."/>
            <person name="Giuliano G."/>
            <person name="Albert V.A."/>
            <person name="Wincker P."/>
            <person name="Lashermes P."/>
        </authorList>
    </citation>
    <scope>NUCLEOTIDE SEQUENCE [LARGE SCALE GENOMIC DNA]</scope>
    <source>
        <strain evidence="4">cv. DH200-94</strain>
    </source>
</reference>
<dbReference type="Pfam" id="PF00005">
    <property type="entry name" value="ABC_tran"/>
    <property type="match status" value="1"/>
</dbReference>
<evidence type="ECO:0000256" key="1">
    <source>
        <dbReference type="ARBA" id="ARBA00008526"/>
    </source>
</evidence>
<sequence>LGSNGAGKSTLISCLTGITPVTHGDALIYGNSIRNSKGMSTIRRLARFDSLWNALSTKEHLHLFANIKGLPMATRKSEVKRLLADVDIDKIANVRAGSYSGGTRR</sequence>
<protein>
    <submittedName>
        <fullName evidence="3">DH200=94 genomic scaffold, scaffold_3761</fullName>
    </submittedName>
</protein>
<dbReference type="Gene3D" id="3.40.50.300">
    <property type="entry name" value="P-loop containing nucleotide triphosphate hydrolases"/>
    <property type="match status" value="1"/>
</dbReference>
<dbReference type="Proteomes" id="UP000295252">
    <property type="component" value="Unassembled WGS sequence"/>
</dbReference>
<accession>A0A068VKN7</accession>
<dbReference type="GO" id="GO:0016887">
    <property type="term" value="F:ATP hydrolysis activity"/>
    <property type="evidence" value="ECO:0007669"/>
    <property type="project" value="InterPro"/>
</dbReference>
<feature type="non-terminal residue" evidence="3">
    <location>
        <position position="1"/>
    </location>
</feature>
<feature type="domain" description="ABC transporter" evidence="2">
    <location>
        <begin position="1"/>
        <end position="105"/>
    </location>
</feature>
<comment type="similarity">
    <text evidence="1">Belongs to the ABC transporter superfamily. ABCA family. CPR flippase (TC 3.A.1.211) subfamily.</text>
</comment>
<name>A0A068VKN7_COFCA</name>
<gene>
    <name evidence="3" type="ORF">GSCOC_T00003528001</name>
</gene>
<keyword evidence="4" id="KW-1185">Reference proteome</keyword>
<dbReference type="PANTHER" id="PTHR19229">
    <property type="entry name" value="ATP-BINDING CASSETTE TRANSPORTER SUBFAMILY A ABCA"/>
    <property type="match status" value="1"/>
</dbReference>
<dbReference type="GO" id="GO:0140359">
    <property type="term" value="F:ABC-type transporter activity"/>
    <property type="evidence" value="ECO:0007669"/>
    <property type="project" value="InterPro"/>
</dbReference>
<dbReference type="InterPro" id="IPR003439">
    <property type="entry name" value="ABC_transporter-like_ATP-bd"/>
</dbReference>
<dbReference type="PANTHER" id="PTHR19229:SF223">
    <property type="entry name" value="ABC TRANSPORTER A FAMILY MEMBER 11-LIKE"/>
    <property type="match status" value="1"/>
</dbReference>
<dbReference type="Gramene" id="CDP21390">
    <property type="protein sequence ID" value="CDP21390"/>
    <property type="gene ID" value="GSCOC_T00003528001"/>
</dbReference>
<evidence type="ECO:0000313" key="4">
    <source>
        <dbReference type="Proteomes" id="UP000295252"/>
    </source>
</evidence>
<organism evidence="3 4">
    <name type="scientific">Coffea canephora</name>
    <name type="common">Robusta coffee</name>
    <dbReference type="NCBI Taxonomy" id="49390"/>
    <lineage>
        <taxon>Eukaryota</taxon>
        <taxon>Viridiplantae</taxon>
        <taxon>Streptophyta</taxon>
        <taxon>Embryophyta</taxon>
        <taxon>Tracheophyta</taxon>
        <taxon>Spermatophyta</taxon>
        <taxon>Magnoliopsida</taxon>
        <taxon>eudicotyledons</taxon>
        <taxon>Gunneridae</taxon>
        <taxon>Pentapetalae</taxon>
        <taxon>asterids</taxon>
        <taxon>lamiids</taxon>
        <taxon>Gentianales</taxon>
        <taxon>Rubiaceae</taxon>
        <taxon>Ixoroideae</taxon>
        <taxon>Gardenieae complex</taxon>
        <taxon>Bertiereae - Coffeeae clade</taxon>
        <taxon>Coffeeae</taxon>
        <taxon>Coffea</taxon>
    </lineage>
</organism>
<dbReference type="GO" id="GO:0005524">
    <property type="term" value="F:ATP binding"/>
    <property type="evidence" value="ECO:0007669"/>
    <property type="project" value="InterPro"/>
</dbReference>
<dbReference type="PhylomeDB" id="A0A068VKN7"/>
<dbReference type="InParanoid" id="A0A068VKN7"/>
<dbReference type="STRING" id="49390.A0A068VKN7"/>
<dbReference type="AlphaFoldDB" id="A0A068VKN7"/>
<proteinExistence type="inferred from homology"/>